<evidence type="ECO:0000259" key="1">
    <source>
        <dbReference type="SMART" id="SM00235"/>
    </source>
</evidence>
<reference evidence="2 3" key="1">
    <citation type="submission" date="2021-03" db="EMBL/GenBank/DDBJ databases">
        <title>Sequencing the genomes of 1000 actinobacteria strains.</title>
        <authorList>
            <person name="Klenk H.-P."/>
        </authorList>
    </citation>
    <scope>NUCLEOTIDE SEQUENCE [LARGE SCALE GENOMIC DNA]</scope>
    <source>
        <strain evidence="2 3">DSM 44580</strain>
    </source>
</reference>
<dbReference type="SUPFAM" id="SSF55486">
    <property type="entry name" value="Metalloproteases ('zincins'), catalytic domain"/>
    <property type="match status" value="1"/>
</dbReference>
<dbReference type="PANTHER" id="PTHR10127:SF850">
    <property type="entry name" value="METALLOENDOPEPTIDASE"/>
    <property type="match status" value="1"/>
</dbReference>
<dbReference type="Gene3D" id="3.40.390.10">
    <property type="entry name" value="Collagenase (Catalytic Domain)"/>
    <property type="match status" value="1"/>
</dbReference>
<dbReference type="EMBL" id="JAGIOO010000001">
    <property type="protein sequence ID" value="MBP2473032.1"/>
    <property type="molecule type" value="Genomic_DNA"/>
</dbReference>
<dbReference type="InterPro" id="IPR001506">
    <property type="entry name" value="Peptidase_M12A"/>
</dbReference>
<sequence>MSEEFPEVRYCGLRPAATPALPEGLNPERARAIVRTRSKWANGTVLHYYFFDRDTDGEQVRLTDGSTRFVSWVGGEDQREAVRTAFRTWQELGIGLRFEQVPDRAQSEIRIGFMDGDGSWSYVGRDVVLHAGQNDRTMNFGWSLTEDDYGMTTALHEIGHTLGMPHEHQNPFAGIVWDEQKVYDTLSRPPNSWSRETIFHNVLRKLTSDEVTGSAWDPDSIMQYSFGPGLIRQPAQYAAGLRPPGVLSPVDKEFMVKWYPPPATAEPPVLEPLKTVQLDLAAGQQVDFLLTPPATRKYQIGTFGGCDAVLVLFEEVDGQPVYLAGDDDSGTDLNALIEAKLLQGRRYLVRLRLYYSWSSGGVGLMYW</sequence>
<feature type="domain" description="Peptidase metallopeptidase" evidence="1">
    <location>
        <begin position="36"/>
        <end position="194"/>
    </location>
</feature>
<proteinExistence type="predicted"/>
<dbReference type="RefSeq" id="WP_209706656.1">
    <property type="nucleotide sequence ID" value="NZ_JAGIOO010000001.1"/>
</dbReference>
<dbReference type="InterPro" id="IPR006026">
    <property type="entry name" value="Peptidase_Metallo"/>
</dbReference>
<dbReference type="SMART" id="SM00235">
    <property type="entry name" value="ZnMc"/>
    <property type="match status" value="1"/>
</dbReference>
<comment type="caution">
    <text evidence="2">The sequence shown here is derived from an EMBL/GenBank/DDBJ whole genome shotgun (WGS) entry which is preliminary data.</text>
</comment>
<evidence type="ECO:0000313" key="2">
    <source>
        <dbReference type="EMBL" id="MBP2473032.1"/>
    </source>
</evidence>
<dbReference type="InterPro" id="IPR024079">
    <property type="entry name" value="MetalloPept_cat_dom_sf"/>
</dbReference>
<dbReference type="PANTHER" id="PTHR10127">
    <property type="entry name" value="DISCOIDIN, CUB, EGF, LAMININ , AND ZINC METALLOPROTEASE DOMAIN CONTAINING"/>
    <property type="match status" value="1"/>
</dbReference>
<evidence type="ECO:0000313" key="3">
    <source>
        <dbReference type="Proteomes" id="UP001519363"/>
    </source>
</evidence>
<dbReference type="Proteomes" id="UP001519363">
    <property type="component" value="Unassembled WGS sequence"/>
</dbReference>
<protein>
    <recommendedName>
        <fullName evidence="1">Peptidase metallopeptidase domain-containing protein</fullName>
    </recommendedName>
</protein>
<gene>
    <name evidence="2" type="ORF">JOF53_001904</name>
</gene>
<accession>A0ABS5A8Y5</accession>
<dbReference type="Pfam" id="PF01400">
    <property type="entry name" value="Astacin"/>
    <property type="match status" value="1"/>
</dbReference>
<name>A0ABS5A8Y5_9PSEU</name>
<organism evidence="2 3">
    <name type="scientific">Crossiella equi</name>
    <dbReference type="NCBI Taxonomy" id="130796"/>
    <lineage>
        <taxon>Bacteria</taxon>
        <taxon>Bacillati</taxon>
        <taxon>Actinomycetota</taxon>
        <taxon>Actinomycetes</taxon>
        <taxon>Pseudonocardiales</taxon>
        <taxon>Pseudonocardiaceae</taxon>
        <taxon>Crossiella</taxon>
    </lineage>
</organism>
<keyword evidence="3" id="KW-1185">Reference proteome</keyword>